<feature type="domain" description="Helix-turn-helix" evidence="1">
    <location>
        <begin position="112"/>
        <end position="160"/>
    </location>
</feature>
<comment type="caution">
    <text evidence="2">The sequence shown here is derived from an EMBL/GenBank/DDBJ whole genome shotgun (WGS) entry which is preliminary data.</text>
</comment>
<dbReference type="Pfam" id="PF12728">
    <property type="entry name" value="HTH_17"/>
    <property type="match status" value="1"/>
</dbReference>
<proteinExistence type="predicted"/>
<dbReference type="InterPro" id="IPR041657">
    <property type="entry name" value="HTH_17"/>
</dbReference>
<evidence type="ECO:0000313" key="3">
    <source>
        <dbReference type="Proteomes" id="UP001500051"/>
    </source>
</evidence>
<evidence type="ECO:0000313" key="2">
    <source>
        <dbReference type="EMBL" id="GAA3699962.1"/>
    </source>
</evidence>
<reference evidence="3" key="1">
    <citation type="journal article" date="2019" name="Int. J. Syst. Evol. Microbiol.">
        <title>The Global Catalogue of Microorganisms (GCM) 10K type strain sequencing project: providing services to taxonomists for standard genome sequencing and annotation.</title>
        <authorList>
            <consortium name="The Broad Institute Genomics Platform"/>
            <consortium name="The Broad Institute Genome Sequencing Center for Infectious Disease"/>
            <person name="Wu L."/>
            <person name="Ma J."/>
        </authorList>
    </citation>
    <scope>NUCLEOTIDE SEQUENCE [LARGE SCALE GENOMIC DNA]</scope>
    <source>
        <strain evidence="3">JCM 16548</strain>
    </source>
</reference>
<name>A0ABP7D2Y7_9ACTN</name>
<gene>
    <name evidence="2" type="ORF">GCM10022204_15740</name>
</gene>
<organism evidence="2 3">
    <name type="scientific">Microlunatus aurantiacus</name>
    <dbReference type="NCBI Taxonomy" id="446786"/>
    <lineage>
        <taxon>Bacteria</taxon>
        <taxon>Bacillati</taxon>
        <taxon>Actinomycetota</taxon>
        <taxon>Actinomycetes</taxon>
        <taxon>Propionibacteriales</taxon>
        <taxon>Propionibacteriaceae</taxon>
        <taxon>Microlunatus</taxon>
    </lineage>
</organism>
<protein>
    <recommendedName>
        <fullName evidence="1">Helix-turn-helix domain-containing protein</fullName>
    </recommendedName>
</protein>
<dbReference type="EMBL" id="BAAAYX010000004">
    <property type="protein sequence ID" value="GAA3699962.1"/>
    <property type="molecule type" value="Genomic_DNA"/>
</dbReference>
<keyword evidence="3" id="KW-1185">Reference proteome</keyword>
<dbReference type="SUPFAM" id="SSF46955">
    <property type="entry name" value="Putative DNA-binding domain"/>
    <property type="match status" value="1"/>
</dbReference>
<dbReference type="Proteomes" id="UP001500051">
    <property type="component" value="Unassembled WGS sequence"/>
</dbReference>
<accession>A0ABP7D2Y7</accession>
<sequence>MPRAAESGGQVQVGLRLTRSSSFDIEARSGTGGRYVLVRCPDGLSVMAREVEALDALATAVMDARAALLTGTAHAYRCGTDTPDAVQRRFTALGLGWCDPFEIPDPVDWSQWLSVEETMAVLGVSRQTLTNWLDKGTAPRRFHYGSRLAYRRAEVLAVRDERAAA</sequence>
<evidence type="ECO:0000259" key="1">
    <source>
        <dbReference type="Pfam" id="PF12728"/>
    </source>
</evidence>
<dbReference type="InterPro" id="IPR009061">
    <property type="entry name" value="DNA-bd_dom_put_sf"/>
</dbReference>